<keyword evidence="3" id="KW-1185">Reference proteome</keyword>
<sequence>MTREISLVFFCHSFILYCFVIRILAQTRLEPEKLLLNQVLHHRKTVVYHLVQLKPSKSYELRVSYPSTTPTDFHIQLIPHKALQASKTRKLLNIEKLVFSNELKEQYANVTAVRTGIPYNPASLAEPVVYNIGKQTFLTFHHSLITLLLGIPWHTWRLGVLVLLIVYITFKYLVPHFLMYIEENVRIYGKR</sequence>
<evidence type="ECO:0000313" key="3">
    <source>
        <dbReference type="Proteomes" id="UP001159428"/>
    </source>
</evidence>
<gene>
    <name evidence="2" type="ORF">PMEA_00023588</name>
</gene>
<dbReference type="PANTHER" id="PTHR35465:SF1">
    <property type="entry name" value="PHOSPHATIDYLINOSITOL-GLYCAN BIOSYNTHESIS CLASS X PROTEIN"/>
    <property type="match status" value="1"/>
</dbReference>
<name>A0AAU9XGI0_9CNID</name>
<dbReference type="AlphaFoldDB" id="A0AAU9XGI0"/>
<evidence type="ECO:0000313" key="2">
    <source>
        <dbReference type="EMBL" id="CAH3147716.1"/>
    </source>
</evidence>
<accession>A0AAU9XGI0</accession>
<keyword evidence="1" id="KW-1133">Transmembrane helix</keyword>
<protein>
    <submittedName>
        <fullName evidence="2">Uncharacterized protein</fullName>
    </submittedName>
</protein>
<feature type="transmembrane region" description="Helical" evidence="1">
    <location>
        <begin position="160"/>
        <end position="181"/>
    </location>
</feature>
<keyword evidence="1" id="KW-0812">Transmembrane</keyword>
<organism evidence="2 3">
    <name type="scientific">Pocillopora meandrina</name>
    <dbReference type="NCBI Taxonomy" id="46732"/>
    <lineage>
        <taxon>Eukaryota</taxon>
        <taxon>Metazoa</taxon>
        <taxon>Cnidaria</taxon>
        <taxon>Anthozoa</taxon>
        <taxon>Hexacorallia</taxon>
        <taxon>Scleractinia</taxon>
        <taxon>Astrocoeniina</taxon>
        <taxon>Pocilloporidae</taxon>
        <taxon>Pocillopora</taxon>
    </lineage>
</organism>
<dbReference type="EMBL" id="CALNXJ010000043">
    <property type="protein sequence ID" value="CAH3147716.1"/>
    <property type="molecule type" value="Genomic_DNA"/>
</dbReference>
<dbReference type="Proteomes" id="UP001159428">
    <property type="component" value="Unassembled WGS sequence"/>
</dbReference>
<keyword evidence="1" id="KW-0472">Membrane</keyword>
<comment type="caution">
    <text evidence="2">The sequence shown here is derived from an EMBL/GenBank/DDBJ whole genome shotgun (WGS) entry which is preliminary data.</text>
</comment>
<reference evidence="2 3" key="1">
    <citation type="submission" date="2022-05" db="EMBL/GenBank/DDBJ databases">
        <authorList>
            <consortium name="Genoscope - CEA"/>
            <person name="William W."/>
        </authorList>
    </citation>
    <scope>NUCLEOTIDE SEQUENCE [LARGE SCALE GENOMIC DNA]</scope>
</reference>
<proteinExistence type="predicted"/>
<dbReference type="PANTHER" id="PTHR35465">
    <property type="entry name" value="CAVEOLIN-1 PROTEIN"/>
    <property type="match status" value="1"/>
</dbReference>
<evidence type="ECO:0000256" key="1">
    <source>
        <dbReference type="SAM" id="Phobius"/>
    </source>
</evidence>
<feature type="transmembrane region" description="Helical" evidence="1">
    <location>
        <begin position="6"/>
        <end position="25"/>
    </location>
</feature>